<evidence type="ECO:0000256" key="1">
    <source>
        <dbReference type="SAM" id="MobiDB-lite"/>
    </source>
</evidence>
<accession>B4M3H0</accession>
<evidence type="ECO:0000313" key="4">
    <source>
        <dbReference type="Proteomes" id="UP000008792"/>
    </source>
</evidence>
<keyword evidence="2" id="KW-0812">Transmembrane</keyword>
<feature type="region of interest" description="Disordered" evidence="1">
    <location>
        <begin position="66"/>
        <end position="107"/>
    </location>
</feature>
<feature type="transmembrane region" description="Helical" evidence="2">
    <location>
        <begin position="48"/>
        <end position="67"/>
    </location>
</feature>
<organism evidence="3 4">
    <name type="scientific">Drosophila virilis</name>
    <name type="common">Fruit fly</name>
    <dbReference type="NCBI Taxonomy" id="7244"/>
    <lineage>
        <taxon>Eukaryota</taxon>
        <taxon>Metazoa</taxon>
        <taxon>Ecdysozoa</taxon>
        <taxon>Arthropoda</taxon>
        <taxon>Hexapoda</taxon>
        <taxon>Insecta</taxon>
        <taxon>Pterygota</taxon>
        <taxon>Neoptera</taxon>
        <taxon>Endopterygota</taxon>
        <taxon>Diptera</taxon>
        <taxon>Brachycera</taxon>
        <taxon>Muscomorpha</taxon>
        <taxon>Ephydroidea</taxon>
        <taxon>Drosophilidae</taxon>
        <taxon>Drosophila</taxon>
    </lineage>
</organism>
<dbReference type="InParanoid" id="B4M3H0"/>
<name>B4M3H0_DROVI</name>
<dbReference type="eggNOG" id="ENOG502TBAV">
    <property type="taxonomic scope" value="Eukaryota"/>
</dbReference>
<gene>
    <name evidence="3" type="primary">Dvir\GJ18959</name>
    <name evidence="3" type="ORF">Dvir_GJ18959</name>
</gene>
<dbReference type="Proteomes" id="UP000008792">
    <property type="component" value="Unassembled WGS sequence"/>
</dbReference>
<feature type="compositionally biased region" description="Pro residues" evidence="1">
    <location>
        <begin position="72"/>
        <end position="101"/>
    </location>
</feature>
<dbReference type="HOGENOM" id="CLU_2851994_0_0_1"/>
<reference evidence="3 4" key="1">
    <citation type="journal article" date="2007" name="Nature">
        <title>Evolution of genes and genomes on the Drosophila phylogeny.</title>
        <authorList>
            <consortium name="Drosophila 12 Genomes Consortium"/>
            <person name="Clark A.G."/>
            <person name="Eisen M.B."/>
            <person name="Smith D.R."/>
            <person name="Bergman C.M."/>
            <person name="Oliver B."/>
            <person name="Markow T.A."/>
            <person name="Kaufman T.C."/>
            <person name="Kellis M."/>
            <person name="Gelbart W."/>
            <person name="Iyer V.N."/>
            <person name="Pollard D.A."/>
            <person name="Sackton T.B."/>
            <person name="Larracuente A.M."/>
            <person name="Singh N.D."/>
            <person name="Abad J.P."/>
            <person name="Abt D.N."/>
            <person name="Adryan B."/>
            <person name="Aguade M."/>
            <person name="Akashi H."/>
            <person name="Anderson W.W."/>
            <person name="Aquadro C.F."/>
            <person name="Ardell D.H."/>
            <person name="Arguello R."/>
            <person name="Artieri C.G."/>
            <person name="Barbash D.A."/>
            <person name="Barker D."/>
            <person name="Barsanti P."/>
            <person name="Batterham P."/>
            <person name="Batzoglou S."/>
            <person name="Begun D."/>
            <person name="Bhutkar A."/>
            <person name="Blanco E."/>
            <person name="Bosak S.A."/>
            <person name="Bradley R.K."/>
            <person name="Brand A.D."/>
            <person name="Brent M.R."/>
            <person name="Brooks A.N."/>
            <person name="Brown R.H."/>
            <person name="Butlin R.K."/>
            <person name="Caggese C."/>
            <person name="Calvi B.R."/>
            <person name="Bernardo de Carvalho A."/>
            <person name="Caspi A."/>
            <person name="Castrezana S."/>
            <person name="Celniker S.E."/>
            <person name="Chang J.L."/>
            <person name="Chapple C."/>
            <person name="Chatterji S."/>
            <person name="Chinwalla A."/>
            <person name="Civetta A."/>
            <person name="Clifton S.W."/>
            <person name="Comeron J.M."/>
            <person name="Costello J.C."/>
            <person name="Coyne J.A."/>
            <person name="Daub J."/>
            <person name="David R.G."/>
            <person name="Delcher A.L."/>
            <person name="Delehaunty K."/>
            <person name="Do C.B."/>
            <person name="Ebling H."/>
            <person name="Edwards K."/>
            <person name="Eickbush T."/>
            <person name="Evans J.D."/>
            <person name="Filipski A."/>
            <person name="Findeiss S."/>
            <person name="Freyhult E."/>
            <person name="Fulton L."/>
            <person name="Fulton R."/>
            <person name="Garcia A.C."/>
            <person name="Gardiner A."/>
            <person name="Garfield D.A."/>
            <person name="Garvin B.E."/>
            <person name="Gibson G."/>
            <person name="Gilbert D."/>
            <person name="Gnerre S."/>
            <person name="Godfrey J."/>
            <person name="Good R."/>
            <person name="Gotea V."/>
            <person name="Gravely B."/>
            <person name="Greenberg A.J."/>
            <person name="Griffiths-Jones S."/>
            <person name="Gross S."/>
            <person name="Guigo R."/>
            <person name="Gustafson E.A."/>
            <person name="Haerty W."/>
            <person name="Hahn M.W."/>
            <person name="Halligan D.L."/>
            <person name="Halpern A.L."/>
            <person name="Halter G.M."/>
            <person name="Han M.V."/>
            <person name="Heger A."/>
            <person name="Hillier L."/>
            <person name="Hinrichs A.S."/>
            <person name="Holmes I."/>
            <person name="Hoskins R.A."/>
            <person name="Hubisz M.J."/>
            <person name="Hultmark D."/>
            <person name="Huntley M.A."/>
            <person name="Jaffe D.B."/>
            <person name="Jagadeeshan S."/>
            <person name="Jeck W.R."/>
            <person name="Johnson J."/>
            <person name="Jones C.D."/>
            <person name="Jordan W.C."/>
            <person name="Karpen G.H."/>
            <person name="Kataoka E."/>
            <person name="Keightley P.D."/>
            <person name="Kheradpour P."/>
            <person name="Kirkness E.F."/>
            <person name="Koerich L.B."/>
            <person name="Kristiansen K."/>
            <person name="Kudrna D."/>
            <person name="Kulathinal R.J."/>
            <person name="Kumar S."/>
            <person name="Kwok R."/>
            <person name="Lander E."/>
            <person name="Langley C.H."/>
            <person name="Lapoint R."/>
            <person name="Lazzaro B.P."/>
            <person name="Lee S.J."/>
            <person name="Levesque L."/>
            <person name="Li R."/>
            <person name="Lin C.F."/>
            <person name="Lin M.F."/>
            <person name="Lindblad-Toh K."/>
            <person name="Llopart A."/>
            <person name="Long M."/>
            <person name="Low L."/>
            <person name="Lozovsky E."/>
            <person name="Lu J."/>
            <person name="Luo M."/>
            <person name="Machado C.A."/>
            <person name="Makalowski W."/>
            <person name="Marzo M."/>
            <person name="Matsuda M."/>
            <person name="Matzkin L."/>
            <person name="McAllister B."/>
            <person name="McBride C.S."/>
            <person name="McKernan B."/>
            <person name="McKernan K."/>
            <person name="Mendez-Lago M."/>
            <person name="Minx P."/>
            <person name="Mollenhauer M.U."/>
            <person name="Montooth K."/>
            <person name="Mount S.M."/>
            <person name="Mu X."/>
            <person name="Myers E."/>
            <person name="Negre B."/>
            <person name="Newfeld S."/>
            <person name="Nielsen R."/>
            <person name="Noor M.A."/>
            <person name="O'Grady P."/>
            <person name="Pachter L."/>
            <person name="Papaceit M."/>
            <person name="Parisi M.J."/>
            <person name="Parisi M."/>
            <person name="Parts L."/>
            <person name="Pedersen J.S."/>
            <person name="Pesole G."/>
            <person name="Phillippy A.M."/>
            <person name="Ponting C.P."/>
            <person name="Pop M."/>
            <person name="Porcelli D."/>
            <person name="Powell J.R."/>
            <person name="Prohaska S."/>
            <person name="Pruitt K."/>
            <person name="Puig M."/>
            <person name="Quesneville H."/>
            <person name="Ram K.R."/>
            <person name="Rand D."/>
            <person name="Rasmussen M.D."/>
            <person name="Reed L.K."/>
            <person name="Reenan R."/>
            <person name="Reily A."/>
            <person name="Remington K.A."/>
            <person name="Rieger T.T."/>
            <person name="Ritchie M.G."/>
            <person name="Robin C."/>
            <person name="Rogers Y.H."/>
            <person name="Rohde C."/>
            <person name="Rozas J."/>
            <person name="Rubenfield M.J."/>
            <person name="Ruiz A."/>
            <person name="Russo S."/>
            <person name="Salzberg S.L."/>
            <person name="Sanchez-Gracia A."/>
            <person name="Saranga D.J."/>
            <person name="Sato H."/>
            <person name="Schaeffer S.W."/>
            <person name="Schatz M.C."/>
            <person name="Schlenke T."/>
            <person name="Schwartz R."/>
            <person name="Segarra C."/>
            <person name="Singh R.S."/>
            <person name="Sirot L."/>
            <person name="Sirota M."/>
            <person name="Sisneros N.B."/>
            <person name="Smith C.D."/>
            <person name="Smith T.F."/>
            <person name="Spieth J."/>
            <person name="Stage D.E."/>
            <person name="Stark A."/>
            <person name="Stephan W."/>
            <person name="Strausberg R.L."/>
            <person name="Strempel S."/>
            <person name="Sturgill D."/>
            <person name="Sutton G."/>
            <person name="Sutton G.G."/>
            <person name="Tao W."/>
            <person name="Teichmann S."/>
            <person name="Tobari Y.N."/>
            <person name="Tomimura Y."/>
            <person name="Tsolas J.M."/>
            <person name="Valente V.L."/>
            <person name="Venter E."/>
            <person name="Venter J.C."/>
            <person name="Vicario S."/>
            <person name="Vieira F.G."/>
            <person name="Vilella A.J."/>
            <person name="Villasante A."/>
            <person name="Walenz B."/>
            <person name="Wang J."/>
            <person name="Wasserman M."/>
            <person name="Watts T."/>
            <person name="Wilson D."/>
            <person name="Wilson R.K."/>
            <person name="Wing R.A."/>
            <person name="Wolfner M.F."/>
            <person name="Wong A."/>
            <person name="Wong G.K."/>
            <person name="Wu C.I."/>
            <person name="Wu G."/>
            <person name="Yamamoto D."/>
            <person name="Yang H.P."/>
            <person name="Yang S.P."/>
            <person name="Yorke J.A."/>
            <person name="Yoshida K."/>
            <person name="Zdobnov E."/>
            <person name="Zhang P."/>
            <person name="Zhang Y."/>
            <person name="Zimin A.V."/>
            <person name="Baldwin J."/>
            <person name="Abdouelleil A."/>
            <person name="Abdulkadir J."/>
            <person name="Abebe A."/>
            <person name="Abera B."/>
            <person name="Abreu J."/>
            <person name="Acer S.C."/>
            <person name="Aftuck L."/>
            <person name="Alexander A."/>
            <person name="An P."/>
            <person name="Anderson E."/>
            <person name="Anderson S."/>
            <person name="Arachi H."/>
            <person name="Azer M."/>
            <person name="Bachantsang P."/>
            <person name="Barry A."/>
            <person name="Bayul T."/>
            <person name="Berlin A."/>
            <person name="Bessette D."/>
            <person name="Bloom T."/>
            <person name="Blye J."/>
            <person name="Boguslavskiy L."/>
            <person name="Bonnet C."/>
            <person name="Boukhgalter B."/>
            <person name="Bourzgui I."/>
            <person name="Brown A."/>
            <person name="Cahill P."/>
            <person name="Channer S."/>
            <person name="Cheshatsang Y."/>
            <person name="Chuda L."/>
            <person name="Citroen M."/>
            <person name="Collymore A."/>
            <person name="Cooke P."/>
            <person name="Costello M."/>
            <person name="D'Aco K."/>
            <person name="Daza R."/>
            <person name="De Haan G."/>
            <person name="DeGray S."/>
            <person name="DeMaso C."/>
            <person name="Dhargay N."/>
            <person name="Dooley K."/>
            <person name="Dooley E."/>
            <person name="Doricent M."/>
            <person name="Dorje P."/>
            <person name="Dorjee K."/>
            <person name="Dupes A."/>
            <person name="Elong R."/>
            <person name="Falk J."/>
            <person name="Farina A."/>
            <person name="Faro S."/>
            <person name="Ferguson D."/>
            <person name="Fisher S."/>
            <person name="Foley C.D."/>
            <person name="Franke A."/>
            <person name="Friedrich D."/>
            <person name="Gadbois L."/>
            <person name="Gearin G."/>
            <person name="Gearin C.R."/>
            <person name="Giannoukos G."/>
            <person name="Goode T."/>
            <person name="Graham J."/>
            <person name="Grandbois E."/>
            <person name="Grewal S."/>
            <person name="Gyaltsen K."/>
            <person name="Hafez N."/>
            <person name="Hagos B."/>
            <person name="Hall J."/>
            <person name="Henson C."/>
            <person name="Hollinger A."/>
            <person name="Honan T."/>
            <person name="Huard M.D."/>
            <person name="Hughes L."/>
            <person name="Hurhula B."/>
            <person name="Husby M.E."/>
            <person name="Kamat A."/>
            <person name="Kanga B."/>
            <person name="Kashin S."/>
            <person name="Khazanovich D."/>
            <person name="Kisner P."/>
            <person name="Lance K."/>
            <person name="Lara M."/>
            <person name="Lee W."/>
            <person name="Lennon N."/>
            <person name="Letendre F."/>
            <person name="LeVine R."/>
            <person name="Lipovsky A."/>
            <person name="Liu X."/>
            <person name="Liu J."/>
            <person name="Liu S."/>
            <person name="Lokyitsang T."/>
            <person name="Lokyitsang Y."/>
            <person name="Lubonja R."/>
            <person name="Lui A."/>
            <person name="MacDonald P."/>
            <person name="Magnisalis V."/>
            <person name="Maru K."/>
            <person name="Matthews C."/>
            <person name="McCusker W."/>
            <person name="McDonough S."/>
            <person name="Mehta T."/>
            <person name="Meldrim J."/>
            <person name="Meneus L."/>
            <person name="Mihai O."/>
            <person name="Mihalev A."/>
            <person name="Mihova T."/>
            <person name="Mittelman R."/>
            <person name="Mlenga V."/>
            <person name="Montmayeur A."/>
            <person name="Mulrain L."/>
            <person name="Navidi A."/>
            <person name="Naylor J."/>
            <person name="Negash T."/>
            <person name="Nguyen T."/>
            <person name="Nguyen N."/>
            <person name="Nicol R."/>
            <person name="Norbu C."/>
            <person name="Norbu N."/>
            <person name="Novod N."/>
            <person name="O'Neill B."/>
            <person name="Osman S."/>
            <person name="Markiewicz E."/>
            <person name="Oyono O.L."/>
            <person name="Patti C."/>
            <person name="Phunkhang P."/>
            <person name="Pierre F."/>
            <person name="Priest M."/>
            <person name="Raghuraman S."/>
            <person name="Rege F."/>
            <person name="Reyes R."/>
            <person name="Rise C."/>
            <person name="Rogov P."/>
            <person name="Ross K."/>
            <person name="Ryan E."/>
            <person name="Settipalli S."/>
            <person name="Shea T."/>
            <person name="Sherpa N."/>
            <person name="Shi L."/>
            <person name="Shih D."/>
            <person name="Sparrow T."/>
            <person name="Spaulding J."/>
            <person name="Stalker J."/>
            <person name="Stange-Thomann N."/>
            <person name="Stavropoulos S."/>
            <person name="Stone C."/>
            <person name="Strader C."/>
            <person name="Tesfaye S."/>
            <person name="Thomson T."/>
            <person name="Thoulutsang Y."/>
            <person name="Thoulutsang D."/>
            <person name="Topham K."/>
            <person name="Topping I."/>
            <person name="Tsamla T."/>
            <person name="Vassiliev H."/>
            <person name="Vo A."/>
            <person name="Wangchuk T."/>
            <person name="Wangdi T."/>
            <person name="Weiand M."/>
            <person name="Wilkinson J."/>
            <person name="Wilson A."/>
            <person name="Yadav S."/>
            <person name="Young G."/>
            <person name="Yu Q."/>
            <person name="Zembek L."/>
            <person name="Zhong D."/>
            <person name="Zimmer A."/>
            <person name="Zwirko Z."/>
            <person name="Jaffe D.B."/>
            <person name="Alvarez P."/>
            <person name="Brockman W."/>
            <person name="Butler J."/>
            <person name="Chin C."/>
            <person name="Gnerre S."/>
            <person name="Grabherr M."/>
            <person name="Kleber M."/>
            <person name="Mauceli E."/>
            <person name="MacCallum I."/>
        </authorList>
    </citation>
    <scope>NUCLEOTIDE SEQUENCE [LARGE SCALE GENOMIC DNA]</scope>
    <source>
        <strain evidence="4">Tucson 15010-1051.87</strain>
    </source>
</reference>
<keyword evidence="4" id="KW-1185">Reference proteome</keyword>
<keyword evidence="2" id="KW-0472">Membrane</keyword>
<protein>
    <submittedName>
        <fullName evidence="3">Uncharacterized protein</fullName>
    </submittedName>
</protein>
<dbReference type="KEGG" id="dvi:6631688"/>
<evidence type="ECO:0000256" key="2">
    <source>
        <dbReference type="SAM" id="Phobius"/>
    </source>
</evidence>
<keyword evidence="2" id="KW-1133">Transmembrane helix</keyword>
<dbReference type="EMBL" id="CH940651">
    <property type="protein sequence ID" value="EDW65345.2"/>
    <property type="molecule type" value="Genomic_DNA"/>
</dbReference>
<sequence length="107" mass="10966">MRRCQQFDDSNSTRKGAQTRIAHKYVMLGGMGQQFSTGNTAGKMRLSLSYFLGLLMVLVCGTALVTARPQGPCGPPPSGPPPSGPPPSGPPPGGRCPPPPSTTASSG</sequence>
<evidence type="ECO:0000313" key="3">
    <source>
        <dbReference type="EMBL" id="EDW65345.2"/>
    </source>
</evidence>
<dbReference type="AlphaFoldDB" id="B4M3H0"/>
<proteinExistence type="predicted"/>